<dbReference type="AlphaFoldDB" id="A0A1Y2SJL7"/>
<evidence type="ECO:0000259" key="1">
    <source>
        <dbReference type="PROSITE" id="PS50943"/>
    </source>
</evidence>
<dbReference type="Pfam" id="PF01381">
    <property type="entry name" value="HTH_3"/>
    <property type="match status" value="1"/>
</dbReference>
<evidence type="ECO:0000313" key="3">
    <source>
        <dbReference type="Proteomes" id="UP000194350"/>
    </source>
</evidence>
<protein>
    <submittedName>
        <fullName evidence="2">Transcriptional regulator</fullName>
    </submittedName>
</protein>
<dbReference type="GO" id="GO:0003677">
    <property type="term" value="F:DNA binding"/>
    <property type="evidence" value="ECO:0007669"/>
    <property type="project" value="InterPro"/>
</dbReference>
<name>A0A1Y2SJL7_9GAMM</name>
<dbReference type="CDD" id="cd00093">
    <property type="entry name" value="HTH_XRE"/>
    <property type="match status" value="1"/>
</dbReference>
<keyword evidence="3" id="KW-1185">Reference proteome</keyword>
<comment type="caution">
    <text evidence="2">The sequence shown here is derived from an EMBL/GenBank/DDBJ whole genome shotgun (WGS) entry which is preliminary data.</text>
</comment>
<dbReference type="InterPro" id="IPR010982">
    <property type="entry name" value="Lambda_DNA-bd_dom_sf"/>
</dbReference>
<dbReference type="SMART" id="SM00530">
    <property type="entry name" value="HTH_XRE"/>
    <property type="match status" value="1"/>
</dbReference>
<dbReference type="InterPro" id="IPR001387">
    <property type="entry name" value="Cro/C1-type_HTH"/>
</dbReference>
<dbReference type="STRING" id="351656.Xvie_00038"/>
<dbReference type="SUPFAM" id="SSF47413">
    <property type="entry name" value="lambda repressor-like DNA-binding domains"/>
    <property type="match status" value="1"/>
</dbReference>
<reference evidence="2 3" key="1">
    <citation type="submission" date="2016-10" db="EMBL/GenBank/DDBJ databases">
        <title>Systematic genetic and metabolomic analysis of Xenorhabdus and Photorhabdus spp., highlights the requirements for a dual symbiotic and pathogenic life style.</title>
        <authorList>
            <person name="Tobias N.J."/>
            <person name="Wolff H."/>
            <person name="Djahanschiri B."/>
            <person name="Pidot S.J."/>
            <person name="Stinear T.P."/>
            <person name="Ebersberger I."/>
            <person name="Bode H.B."/>
        </authorList>
    </citation>
    <scope>NUCLEOTIDE SEQUENCE [LARGE SCALE GENOMIC DNA]</scope>
    <source>
        <strain evidence="2 3">DSM 22392</strain>
    </source>
</reference>
<proteinExistence type="predicted"/>
<organism evidence="2 3">
    <name type="scientific">Xenorhabdus vietnamensis</name>
    <dbReference type="NCBI Taxonomy" id="351656"/>
    <lineage>
        <taxon>Bacteria</taxon>
        <taxon>Pseudomonadati</taxon>
        <taxon>Pseudomonadota</taxon>
        <taxon>Gammaproteobacteria</taxon>
        <taxon>Enterobacterales</taxon>
        <taxon>Morganellaceae</taxon>
        <taxon>Xenorhabdus</taxon>
    </lineage>
</organism>
<evidence type="ECO:0000313" key="2">
    <source>
        <dbReference type="EMBL" id="OTA18222.1"/>
    </source>
</evidence>
<dbReference type="Proteomes" id="UP000194350">
    <property type="component" value="Unassembled WGS sequence"/>
</dbReference>
<dbReference type="Gene3D" id="1.10.260.40">
    <property type="entry name" value="lambda repressor-like DNA-binding domains"/>
    <property type="match status" value="1"/>
</dbReference>
<dbReference type="PROSITE" id="PS50943">
    <property type="entry name" value="HTH_CROC1"/>
    <property type="match status" value="1"/>
</dbReference>
<dbReference type="EMBL" id="MUBJ01000001">
    <property type="protein sequence ID" value="OTA18222.1"/>
    <property type="molecule type" value="Genomic_DNA"/>
</dbReference>
<accession>A0A1Y2SJL7</accession>
<feature type="domain" description="HTH cro/C1-type" evidence="1">
    <location>
        <begin position="1"/>
        <end position="46"/>
    </location>
</feature>
<gene>
    <name evidence="2" type="ORF">Xvie_00038</name>
</gene>
<sequence>MSQEAFADKCGLDRTYVSGIERGVRNPTLEIIYVIANGLQIELNELFNFETVYPPH</sequence>